<dbReference type="GO" id="GO:0016757">
    <property type="term" value="F:glycosyltransferase activity"/>
    <property type="evidence" value="ECO:0007669"/>
    <property type="project" value="UniProtKB-KW"/>
</dbReference>
<keyword evidence="3" id="KW-0328">Glycosyltransferase</keyword>
<dbReference type="InterPro" id="IPR029044">
    <property type="entry name" value="Nucleotide-diphossugar_trans"/>
</dbReference>
<proteinExistence type="inferred from homology"/>
<evidence type="ECO:0000256" key="8">
    <source>
        <dbReference type="ARBA" id="ARBA00038152"/>
    </source>
</evidence>
<dbReference type="KEGG" id="aswu:HUW51_04455"/>
<evidence type="ECO:0000256" key="9">
    <source>
        <dbReference type="SAM" id="Phobius"/>
    </source>
</evidence>
<dbReference type="GO" id="GO:0005886">
    <property type="term" value="C:plasma membrane"/>
    <property type="evidence" value="ECO:0007669"/>
    <property type="project" value="UniProtKB-SubCell"/>
</dbReference>
<evidence type="ECO:0000256" key="7">
    <source>
        <dbReference type="ARBA" id="ARBA00023136"/>
    </source>
</evidence>
<protein>
    <submittedName>
        <fullName evidence="11">Glycosyltransferase family 2 protein</fullName>
    </submittedName>
</protein>
<name>A0A7G7G4C9_9BACT</name>
<evidence type="ECO:0000256" key="4">
    <source>
        <dbReference type="ARBA" id="ARBA00022679"/>
    </source>
</evidence>
<dbReference type="PANTHER" id="PTHR48090:SF1">
    <property type="entry name" value="PROPHAGE BACTOPRENOL GLUCOSYL TRANSFERASE HOMOLOG"/>
    <property type="match status" value="1"/>
</dbReference>
<evidence type="ECO:0000259" key="10">
    <source>
        <dbReference type="Pfam" id="PF00535"/>
    </source>
</evidence>
<dbReference type="Gene3D" id="3.90.550.10">
    <property type="entry name" value="Spore Coat Polysaccharide Biosynthesis Protein SpsA, Chain A"/>
    <property type="match status" value="1"/>
</dbReference>
<keyword evidence="4 11" id="KW-0808">Transferase</keyword>
<organism evidence="11 12">
    <name type="scientific">Adhaeribacter swui</name>
    <dbReference type="NCBI Taxonomy" id="2086471"/>
    <lineage>
        <taxon>Bacteria</taxon>
        <taxon>Pseudomonadati</taxon>
        <taxon>Bacteroidota</taxon>
        <taxon>Cytophagia</taxon>
        <taxon>Cytophagales</taxon>
        <taxon>Hymenobacteraceae</taxon>
        <taxon>Adhaeribacter</taxon>
    </lineage>
</organism>
<gene>
    <name evidence="11" type="ORF">HUW51_04455</name>
</gene>
<dbReference type="PANTHER" id="PTHR48090">
    <property type="entry name" value="UNDECAPRENYL-PHOSPHATE 4-DEOXY-4-FORMAMIDO-L-ARABINOSE TRANSFERASE-RELATED"/>
    <property type="match status" value="1"/>
</dbReference>
<dbReference type="SUPFAM" id="SSF53448">
    <property type="entry name" value="Nucleotide-diphospho-sugar transferases"/>
    <property type="match status" value="1"/>
</dbReference>
<dbReference type="CDD" id="cd04187">
    <property type="entry name" value="DPM1_like_bac"/>
    <property type="match status" value="1"/>
</dbReference>
<dbReference type="InterPro" id="IPR050256">
    <property type="entry name" value="Glycosyltransferase_2"/>
</dbReference>
<keyword evidence="6 9" id="KW-1133">Transmembrane helix</keyword>
<feature type="transmembrane region" description="Helical" evidence="9">
    <location>
        <begin position="261"/>
        <end position="286"/>
    </location>
</feature>
<dbReference type="RefSeq" id="WP_185272796.1">
    <property type="nucleotide sequence ID" value="NZ_CP055156.1"/>
</dbReference>
<evidence type="ECO:0000256" key="5">
    <source>
        <dbReference type="ARBA" id="ARBA00022692"/>
    </source>
</evidence>
<comment type="subcellular location">
    <subcellularLocation>
        <location evidence="1">Cell membrane</location>
        <topology evidence="1">Multi-pass membrane protein</topology>
    </subcellularLocation>
</comment>
<keyword evidence="7 9" id="KW-0472">Membrane</keyword>
<evidence type="ECO:0000256" key="1">
    <source>
        <dbReference type="ARBA" id="ARBA00004651"/>
    </source>
</evidence>
<evidence type="ECO:0000313" key="11">
    <source>
        <dbReference type="EMBL" id="QNF32013.1"/>
    </source>
</evidence>
<dbReference type="FunFam" id="3.90.550.10:FF:000079">
    <property type="entry name" value="Probable glycosyl transferase"/>
    <property type="match status" value="1"/>
</dbReference>
<comment type="similarity">
    <text evidence="8">Belongs to the glycosyltransferase 2 family. GtrB subfamily.</text>
</comment>
<dbReference type="InterPro" id="IPR001173">
    <property type="entry name" value="Glyco_trans_2-like"/>
</dbReference>
<evidence type="ECO:0000313" key="12">
    <source>
        <dbReference type="Proteomes" id="UP000515237"/>
    </source>
</evidence>
<dbReference type="Pfam" id="PF00535">
    <property type="entry name" value="Glycos_transf_2"/>
    <property type="match status" value="1"/>
</dbReference>
<feature type="transmembrane region" description="Helical" evidence="9">
    <location>
        <begin position="228"/>
        <end position="249"/>
    </location>
</feature>
<reference evidence="11 12" key="1">
    <citation type="journal article" date="2018" name="Int. J. Syst. Evol. Microbiol.">
        <title>Adhaeribacter swui sp. nov., isolated from wet mud.</title>
        <authorList>
            <person name="Kim D.U."/>
            <person name="Kim K.W."/>
            <person name="Kang M.S."/>
            <person name="Kim J.Y."/>
            <person name="Jang J.H."/>
            <person name="Kim M.K."/>
        </authorList>
    </citation>
    <scope>NUCLEOTIDE SEQUENCE [LARGE SCALE GENOMIC DNA]</scope>
    <source>
        <strain evidence="11 12">KCTC 52873</strain>
    </source>
</reference>
<sequence>MELSVVIPVYNEAANVLVLYQRLQQVMQPLAISYELIFVNDGSTDQSLTLIKELSRQNPWVRYIDFSRNFGQQIAISAGLDKARGNAVVILDGDLQDPPELIPALYAQWQQGHEVVYARRKTRAGESFLKKSTARFFYRLLTRITRTPLPVDAGDFRIISRKVVNTLKQMPEQQKFIRGQIAWIGFPQTFLEYDRPERYQGQSGYSYSKMIRLALDGITSYSNLPLKMATVSGFVVSGIAFLVMLYTLYSRFITRDYVPGWSSLMVSVLFLGGVQLISIGIIGEYISRLSQNVRNRPLYIVNESNIPEESVL</sequence>
<feature type="domain" description="Glycosyltransferase 2-like" evidence="10">
    <location>
        <begin position="4"/>
        <end position="166"/>
    </location>
</feature>
<dbReference type="Proteomes" id="UP000515237">
    <property type="component" value="Chromosome"/>
</dbReference>
<keyword evidence="12" id="KW-1185">Reference proteome</keyword>
<accession>A0A7G7G4C9</accession>
<evidence type="ECO:0000256" key="2">
    <source>
        <dbReference type="ARBA" id="ARBA00022475"/>
    </source>
</evidence>
<dbReference type="EMBL" id="CP055156">
    <property type="protein sequence ID" value="QNF32013.1"/>
    <property type="molecule type" value="Genomic_DNA"/>
</dbReference>
<evidence type="ECO:0000256" key="6">
    <source>
        <dbReference type="ARBA" id="ARBA00022989"/>
    </source>
</evidence>
<dbReference type="AlphaFoldDB" id="A0A7G7G4C9"/>
<keyword evidence="5 9" id="KW-0812">Transmembrane</keyword>
<evidence type="ECO:0000256" key="3">
    <source>
        <dbReference type="ARBA" id="ARBA00022676"/>
    </source>
</evidence>
<keyword evidence="2" id="KW-1003">Cell membrane</keyword>